<evidence type="ECO:0000313" key="1">
    <source>
        <dbReference type="EMBL" id="AFM12729.1"/>
    </source>
</evidence>
<gene>
    <name evidence="1" type="ordered locus">Turpa_2083</name>
</gene>
<reference evidence="1 2" key="1">
    <citation type="submission" date="2012-06" db="EMBL/GenBank/DDBJ databases">
        <title>The complete chromosome of genome of Turneriella parva DSM 21527.</title>
        <authorList>
            <consortium name="US DOE Joint Genome Institute (JGI-PGF)"/>
            <person name="Lucas S."/>
            <person name="Han J."/>
            <person name="Lapidus A."/>
            <person name="Bruce D."/>
            <person name="Goodwin L."/>
            <person name="Pitluck S."/>
            <person name="Peters L."/>
            <person name="Kyrpides N."/>
            <person name="Mavromatis K."/>
            <person name="Ivanova N."/>
            <person name="Mikhailova N."/>
            <person name="Chertkov O."/>
            <person name="Detter J.C."/>
            <person name="Tapia R."/>
            <person name="Han C."/>
            <person name="Land M."/>
            <person name="Hauser L."/>
            <person name="Markowitz V."/>
            <person name="Cheng J.-F."/>
            <person name="Hugenholtz P."/>
            <person name="Woyke T."/>
            <person name="Wu D."/>
            <person name="Gronow S."/>
            <person name="Wellnitz S."/>
            <person name="Brambilla E."/>
            <person name="Klenk H.-P."/>
            <person name="Eisen J.A."/>
        </authorList>
    </citation>
    <scope>NUCLEOTIDE SEQUENCE [LARGE SCALE GENOMIC DNA]</scope>
    <source>
        <strain evidence="2">ATCC BAA-1111 / DSM 21527 / NCTC 11395 / H</strain>
    </source>
</reference>
<sequence>MVEIMGTFLYHLSMGVQNMSAESTTLVAMLEGLPEVGRKLAYEKAREAIELVAEDQIWQEKFNNNPAPLSFIAERIKKAKEIGEIQPF</sequence>
<dbReference type="KEGG" id="tpx:Turpa_2083"/>
<dbReference type="HOGENOM" id="CLU_2468145_0_0_12"/>
<dbReference type="Proteomes" id="UP000006048">
    <property type="component" value="Chromosome"/>
</dbReference>
<proteinExistence type="predicted"/>
<name>I4B622_TURPD</name>
<dbReference type="STRING" id="869212.Turpa_2083"/>
<keyword evidence="2" id="KW-1185">Reference proteome</keyword>
<dbReference type="RefSeq" id="WP_014803235.1">
    <property type="nucleotide sequence ID" value="NC_018020.1"/>
</dbReference>
<dbReference type="AlphaFoldDB" id="I4B622"/>
<dbReference type="EMBL" id="CP002959">
    <property type="protein sequence ID" value="AFM12729.1"/>
    <property type="molecule type" value="Genomic_DNA"/>
</dbReference>
<evidence type="ECO:0000313" key="2">
    <source>
        <dbReference type="Proteomes" id="UP000006048"/>
    </source>
</evidence>
<accession>I4B622</accession>
<organism evidence="1 2">
    <name type="scientific">Turneriella parva (strain ATCC BAA-1111 / DSM 21527 / NCTC 11395 / H)</name>
    <name type="common">Leptospira parva</name>
    <dbReference type="NCBI Taxonomy" id="869212"/>
    <lineage>
        <taxon>Bacteria</taxon>
        <taxon>Pseudomonadati</taxon>
        <taxon>Spirochaetota</taxon>
        <taxon>Spirochaetia</taxon>
        <taxon>Leptospirales</taxon>
        <taxon>Leptospiraceae</taxon>
        <taxon>Turneriella</taxon>
    </lineage>
</organism>
<protein>
    <submittedName>
        <fullName evidence="1">Uncharacterized protein</fullName>
    </submittedName>
</protein>